<dbReference type="Proteomes" id="UP001145114">
    <property type="component" value="Unassembled WGS sequence"/>
</dbReference>
<evidence type="ECO:0000313" key="1">
    <source>
        <dbReference type="EMBL" id="KAJ1678598.1"/>
    </source>
</evidence>
<protein>
    <submittedName>
        <fullName evidence="1">Uncharacterized protein</fullName>
    </submittedName>
</protein>
<accession>A0ACC1HPX6</accession>
<comment type="caution">
    <text evidence="1">The sequence shown here is derived from an EMBL/GenBank/DDBJ whole genome shotgun (WGS) entry which is preliminary data.</text>
</comment>
<proteinExistence type="predicted"/>
<gene>
    <name evidence="1" type="ORF">EV182_003726</name>
</gene>
<reference evidence="1" key="1">
    <citation type="submission" date="2022-06" db="EMBL/GenBank/DDBJ databases">
        <title>Phylogenomic reconstructions and comparative analyses of Kickxellomycotina fungi.</title>
        <authorList>
            <person name="Reynolds N.K."/>
            <person name="Stajich J.E."/>
            <person name="Barry K."/>
            <person name="Grigoriev I.V."/>
            <person name="Crous P."/>
            <person name="Smith M.E."/>
        </authorList>
    </citation>
    <scope>NUCLEOTIDE SEQUENCE</scope>
    <source>
        <strain evidence="1">RSA 2271</strain>
    </source>
</reference>
<keyword evidence="2" id="KW-1185">Reference proteome</keyword>
<evidence type="ECO:0000313" key="2">
    <source>
        <dbReference type="Proteomes" id="UP001145114"/>
    </source>
</evidence>
<name>A0ACC1HPX6_9FUNG</name>
<sequence length="116" mass="13528">MEDSRAATLNNRIKLKLNTQGLKCDEDHTKGEDGELQLEEQVILRLPPEIANQVREKVDSREVDDSIEIKFKDERRALFRWKDKTYSARLVDLPTILESSRTFDKKQILKVADICQ</sequence>
<dbReference type="EMBL" id="JAMZIH010001015">
    <property type="protein sequence ID" value="KAJ1678598.1"/>
    <property type="molecule type" value="Genomic_DNA"/>
</dbReference>
<organism evidence="1 2">
    <name type="scientific">Spiromyces aspiralis</name>
    <dbReference type="NCBI Taxonomy" id="68401"/>
    <lineage>
        <taxon>Eukaryota</taxon>
        <taxon>Fungi</taxon>
        <taxon>Fungi incertae sedis</taxon>
        <taxon>Zoopagomycota</taxon>
        <taxon>Kickxellomycotina</taxon>
        <taxon>Kickxellomycetes</taxon>
        <taxon>Kickxellales</taxon>
        <taxon>Kickxellaceae</taxon>
        <taxon>Spiromyces</taxon>
    </lineage>
</organism>
<feature type="non-terminal residue" evidence="1">
    <location>
        <position position="116"/>
    </location>
</feature>